<evidence type="ECO:0000256" key="1">
    <source>
        <dbReference type="HAMAP-Rule" id="MF_01270"/>
    </source>
</evidence>
<dbReference type="GO" id="GO:0005524">
    <property type="term" value="F:ATP binding"/>
    <property type="evidence" value="ECO:0007669"/>
    <property type="project" value="UniProtKB-UniRule"/>
</dbReference>
<feature type="binding site" evidence="1">
    <location>
        <begin position="137"/>
        <end position="144"/>
    </location>
    <ligand>
        <name>ATP</name>
        <dbReference type="ChEBI" id="CHEBI:30616"/>
    </ligand>
</feature>
<dbReference type="Gene3D" id="3.30.420.40">
    <property type="match status" value="2"/>
</dbReference>
<dbReference type="GO" id="GO:0006040">
    <property type="term" value="P:amino sugar metabolic process"/>
    <property type="evidence" value="ECO:0007669"/>
    <property type="project" value="InterPro"/>
</dbReference>
<comment type="catalytic activity">
    <reaction evidence="1">
        <text>1,6-anhydro-N-acetyl-beta-muramate + ATP + H2O = N-acetyl-D-muramate 6-phosphate + ADP + H(+)</text>
        <dbReference type="Rhea" id="RHEA:24952"/>
        <dbReference type="ChEBI" id="CHEBI:15377"/>
        <dbReference type="ChEBI" id="CHEBI:15378"/>
        <dbReference type="ChEBI" id="CHEBI:30616"/>
        <dbReference type="ChEBI" id="CHEBI:58690"/>
        <dbReference type="ChEBI" id="CHEBI:58722"/>
        <dbReference type="ChEBI" id="CHEBI:456216"/>
        <dbReference type="EC" id="2.7.1.170"/>
    </reaction>
</comment>
<keyword evidence="1" id="KW-0119">Carbohydrate metabolism</keyword>
<keyword evidence="1 2" id="KW-0418">Kinase</keyword>
<dbReference type="PANTHER" id="PTHR30605:SF0">
    <property type="entry name" value="ANHYDRO-N-ACETYLMURAMIC ACID KINASE"/>
    <property type="match status" value="1"/>
</dbReference>
<dbReference type="GO" id="GO:0016301">
    <property type="term" value="F:kinase activity"/>
    <property type="evidence" value="ECO:0007669"/>
    <property type="project" value="UniProtKB-KW"/>
</dbReference>
<keyword evidence="1" id="KW-0808">Transferase</keyword>
<keyword evidence="1" id="KW-0067">ATP-binding</keyword>
<accession>A0A948X0K5</accession>
<evidence type="ECO:0000313" key="3">
    <source>
        <dbReference type="Proteomes" id="UP000733611"/>
    </source>
</evidence>
<name>A0A948X0K5_9GAMM</name>
<evidence type="ECO:0000313" key="2">
    <source>
        <dbReference type="EMBL" id="MBU3845294.1"/>
    </source>
</evidence>
<proteinExistence type="inferred from homology"/>
<dbReference type="SUPFAM" id="SSF53067">
    <property type="entry name" value="Actin-like ATPase domain"/>
    <property type="match status" value="1"/>
</dbReference>
<dbReference type="Proteomes" id="UP000733611">
    <property type="component" value="Unassembled WGS sequence"/>
</dbReference>
<organism evidence="2 3">
    <name type="scientific">Candidatus Anaerobiospirillum pullicola</name>
    <dbReference type="NCBI Taxonomy" id="2838451"/>
    <lineage>
        <taxon>Bacteria</taxon>
        <taxon>Pseudomonadati</taxon>
        <taxon>Pseudomonadota</taxon>
        <taxon>Gammaproteobacteria</taxon>
        <taxon>Aeromonadales</taxon>
        <taxon>Succinivibrionaceae</taxon>
        <taxon>Anaerobiospirillum</taxon>
    </lineage>
</organism>
<reference evidence="2" key="2">
    <citation type="submission" date="2021-04" db="EMBL/GenBank/DDBJ databases">
        <authorList>
            <person name="Gilroy R."/>
        </authorList>
    </citation>
    <scope>NUCLEOTIDE SEQUENCE</scope>
    <source>
        <strain evidence="2">378</strain>
    </source>
</reference>
<gene>
    <name evidence="1" type="primary">anmK</name>
    <name evidence="2" type="ORF">H9847_10615</name>
</gene>
<comment type="pathway">
    <text evidence="1">Amino-sugar metabolism; 1,6-anhydro-N-acetylmuramate degradation.</text>
</comment>
<dbReference type="InterPro" id="IPR005338">
    <property type="entry name" value="Anhydro_N_Ac-Mur_kinase"/>
</dbReference>
<sequence length="529" mass="57660">MDDPLYVTLEKQPGHKYERRLKLNGRYYIYDRPYHWDKEKKRVVLDKATLLGAEVPEDSTKIELIGKRKQEALQQGIKSEPLNPVSTAATSNGSTARTARRTKTAKVTATNNAKAAHSLTVSVASATPAYYIGLMSGTSIDGLDGVLIAIDSYNPLRFHTLTTASLPWEPEIKATLHQLCLKNSSVDHTEELYAAANAVAQHEAKLCLQLCQQAALAPAFITAIGAHGQTVRHCPQQGFSVQIDNGPLLANLTGIDAVVNFRAADIALGGQGAPLTQLFHQQILAQEGQSCFVLNLGGIANVTALGRNRELLTAFDTGPANTLLDYVCRTYLECMYDLDGGYAQKGQIDTALLQRLLSHPYLQRDFPKSTGREDFNAELLQREVPLTPKQHLTLEQACTLLRTLTEYTVITVLDGIAAIKARYPQSISEHSDLILCGGGAENTFLRERMAQVAAERGLGLQVRTCTDFGVNTQFLEAQAFAYFAALTVQGQTFTGLCHSTGARADTILGCICPAPQGHYAQLLNKLRSC</sequence>
<dbReference type="PANTHER" id="PTHR30605">
    <property type="entry name" value="ANHYDRO-N-ACETYLMURAMIC ACID KINASE"/>
    <property type="match status" value="1"/>
</dbReference>
<dbReference type="AlphaFoldDB" id="A0A948X0K5"/>
<comment type="pathway">
    <text evidence="1">Cell wall biogenesis; peptidoglycan recycling.</text>
</comment>
<dbReference type="GO" id="GO:0097175">
    <property type="term" value="P:1,6-anhydro-N-acetyl-beta-muramic acid catabolic process"/>
    <property type="evidence" value="ECO:0007669"/>
    <property type="project" value="UniProtKB-UniRule"/>
</dbReference>
<comment type="similarity">
    <text evidence="1">Belongs to the anhydro-N-acetylmuramic acid kinase family.</text>
</comment>
<dbReference type="Pfam" id="PF03702">
    <property type="entry name" value="AnmK"/>
    <property type="match status" value="1"/>
</dbReference>
<dbReference type="GO" id="GO:0009254">
    <property type="term" value="P:peptidoglycan turnover"/>
    <property type="evidence" value="ECO:0007669"/>
    <property type="project" value="UniProtKB-UniRule"/>
</dbReference>
<dbReference type="GO" id="GO:0016773">
    <property type="term" value="F:phosphotransferase activity, alcohol group as acceptor"/>
    <property type="evidence" value="ECO:0007669"/>
    <property type="project" value="UniProtKB-UniRule"/>
</dbReference>
<dbReference type="HAMAP" id="MF_01270">
    <property type="entry name" value="AnhMurNAc_kinase"/>
    <property type="match status" value="1"/>
</dbReference>
<reference evidence="2" key="1">
    <citation type="journal article" date="2021" name="PeerJ">
        <title>Extensive microbial diversity within the chicken gut microbiome revealed by metagenomics and culture.</title>
        <authorList>
            <person name="Gilroy R."/>
            <person name="Ravi A."/>
            <person name="Getino M."/>
            <person name="Pursley I."/>
            <person name="Horton D.L."/>
            <person name="Alikhan N.F."/>
            <person name="Baker D."/>
            <person name="Gharbi K."/>
            <person name="Hall N."/>
            <person name="Watson M."/>
            <person name="Adriaenssens E.M."/>
            <person name="Foster-Nyarko E."/>
            <person name="Jarju S."/>
            <person name="Secka A."/>
            <person name="Antonio M."/>
            <person name="Oren A."/>
            <person name="Chaudhuri R.R."/>
            <person name="La Ragione R."/>
            <person name="Hildebrand F."/>
            <person name="Pallen M.J."/>
        </authorList>
    </citation>
    <scope>NUCLEOTIDE SEQUENCE</scope>
    <source>
        <strain evidence="2">378</strain>
    </source>
</reference>
<comment type="caution">
    <text evidence="2">The sequence shown here is derived from an EMBL/GenBank/DDBJ whole genome shotgun (WGS) entry which is preliminary data.</text>
</comment>
<protein>
    <recommendedName>
        <fullName evidence="1">Anhydro-N-acetylmuramic acid kinase</fullName>
        <ecNumber evidence="1">2.7.1.170</ecNumber>
    </recommendedName>
    <alternativeName>
        <fullName evidence="1">AnhMurNAc kinase</fullName>
    </alternativeName>
</protein>
<dbReference type="EC" id="2.7.1.170" evidence="1"/>
<dbReference type="InterPro" id="IPR043129">
    <property type="entry name" value="ATPase_NBD"/>
</dbReference>
<keyword evidence="1" id="KW-0547">Nucleotide-binding</keyword>
<dbReference type="EMBL" id="JAHLFE010000219">
    <property type="protein sequence ID" value="MBU3845294.1"/>
    <property type="molecule type" value="Genomic_DNA"/>
</dbReference>
<comment type="function">
    <text evidence="1">Catalyzes the specific phosphorylation of 1,6-anhydro-N-acetylmuramic acid (anhMurNAc) with the simultaneous cleavage of the 1,6-anhydro ring, generating MurNAc-6-P. Is required for the utilization of anhMurNAc either imported from the medium or derived from its own cell wall murein, and thus plays a role in cell wall recycling.</text>
</comment>